<feature type="domain" description="Heterokaryon incompatibility" evidence="1">
    <location>
        <begin position="192"/>
        <end position="318"/>
    </location>
</feature>
<keyword evidence="3" id="KW-1185">Reference proteome</keyword>
<proteinExistence type="predicted"/>
<evidence type="ECO:0000313" key="3">
    <source>
        <dbReference type="Proteomes" id="UP001172101"/>
    </source>
</evidence>
<dbReference type="GeneID" id="85323678"/>
<dbReference type="PANTHER" id="PTHR33112:SF10">
    <property type="entry name" value="TOL"/>
    <property type="match status" value="1"/>
</dbReference>
<accession>A0AA40DK63</accession>
<dbReference type="AlphaFoldDB" id="A0AA40DK63"/>
<evidence type="ECO:0000313" key="2">
    <source>
        <dbReference type="EMBL" id="KAK0706160.1"/>
    </source>
</evidence>
<sequence length="655" mass="74354">MGLAQGPETLANFNGRTLFRGPECGNIRRAHTYMWLSSKLVKVPAHDPYRQERTEAVAQLWSGFDNPTCSLCFHITWLVEQQDGVSHIELPRGTLRIFPDIEESGMEFSVDIMQYTRGLYQGLPRRDGRTTFTICLSLYADAGDVIDEEASMFLPTRVIVVNPPGLEGEGLVQLVETTAIHVGSYTILSHCWPWTLPPTFRDAVILTRDLGAEYLWIDSLCIVQDDPADWERESAKMGLYYHYATLVIAATGAQDSHGGLFEPRRLFARKTDMPIFDLPSFTEDGVQDGWFHMATMPSLQGTHPALSKLATRAWFYQEWALARRVAFFTPSQLVWRCQGEYRTEAIADEHTRDDYWEDEPEQCRHAYEIVNTKWDIGHFDNAQWMRDISEYNCRALTYELNRAHAFQGVANMFSQRYRPSYAFGHWVEDMPSSLLWSKPRSTGPNRFERRAEIPTWSCFSVSGPIEVDSIIFRNTEYLNDASKETAEESSGSSSHTREVAWISPYKEKIIGSVTAAEKQLNIKSSALLLERAVAPTSNALCYVLRPFNPDATIPASTTPGPSVLGQRGQNPYNYRRLGLLDYDIRWGNPELPREILPGVLNVPKHGICLDIAQEESPSHMLLVLIQEAANSSPRVYFVSPEGHFDKTTQDLEKDI</sequence>
<protein>
    <submittedName>
        <fullName evidence="2">Heterokaryon incompatibility protein-domain-containing protein</fullName>
    </submittedName>
</protein>
<evidence type="ECO:0000259" key="1">
    <source>
        <dbReference type="Pfam" id="PF06985"/>
    </source>
</evidence>
<dbReference type="RefSeq" id="XP_060291254.1">
    <property type="nucleotide sequence ID" value="XM_060440408.1"/>
</dbReference>
<dbReference type="EMBL" id="JAUIRO010000007">
    <property type="protein sequence ID" value="KAK0706160.1"/>
    <property type="molecule type" value="Genomic_DNA"/>
</dbReference>
<dbReference type="InterPro" id="IPR010730">
    <property type="entry name" value="HET"/>
</dbReference>
<organism evidence="2 3">
    <name type="scientific">Lasiosphaeria miniovina</name>
    <dbReference type="NCBI Taxonomy" id="1954250"/>
    <lineage>
        <taxon>Eukaryota</taxon>
        <taxon>Fungi</taxon>
        <taxon>Dikarya</taxon>
        <taxon>Ascomycota</taxon>
        <taxon>Pezizomycotina</taxon>
        <taxon>Sordariomycetes</taxon>
        <taxon>Sordariomycetidae</taxon>
        <taxon>Sordariales</taxon>
        <taxon>Lasiosphaeriaceae</taxon>
        <taxon>Lasiosphaeria</taxon>
    </lineage>
</organism>
<gene>
    <name evidence="2" type="ORF">B0T26DRAFT_679882</name>
</gene>
<dbReference type="Pfam" id="PF06985">
    <property type="entry name" value="HET"/>
    <property type="match status" value="1"/>
</dbReference>
<dbReference type="Proteomes" id="UP001172101">
    <property type="component" value="Unassembled WGS sequence"/>
</dbReference>
<name>A0AA40DK63_9PEZI</name>
<reference evidence="2" key="1">
    <citation type="submission" date="2023-06" db="EMBL/GenBank/DDBJ databases">
        <title>Genome-scale phylogeny and comparative genomics of the fungal order Sordariales.</title>
        <authorList>
            <consortium name="Lawrence Berkeley National Laboratory"/>
            <person name="Hensen N."/>
            <person name="Bonometti L."/>
            <person name="Westerberg I."/>
            <person name="Brannstrom I.O."/>
            <person name="Guillou S."/>
            <person name="Cros-Aarteil S."/>
            <person name="Calhoun S."/>
            <person name="Haridas S."/>
            <person name="Kuo A."/>
            <person name="Mondo S."/>
            <person name="Pangilinan J."/>
            <person name="Riley R."/>
            <person name="LaButti K."/>
            <person name="Andreopoulos B."/>
            <person name="Lipzen A."/>
            <person name="Chen C."/>
            <person name="Yanf M."/>
            <person name="Daum C."/>
            <person name="Ng V."/>
            <person name="Clum A."/>
            <person name="Steindorff A."/>
            <person name="Ohm R."/>
            <person name="Martin F."/>
            <person name="Silar P."/>
            <person name="Natvig D."/>
            <person name="Lalanne C."/>
            <person name="Gautier V."/>
            <person name="Ament-velasquez S.L."/>
            <person name="Kruys A."/>
            <person name="Hutchinson M.I."/>
            <person name="Powell A.J."/>
            <person name="Barry K."/>
            <person name="Miller A.N."/>
            <person name="Grigoriev I.V."/>
            <person name="Debuchy R."/>
            <person name="Gladieux P."/>
            <person name="Thoren M.H."/>
            <person name="Johannesson H."/>
        </authorList>
    </citation>
    <scope>NUCLEOTIDE SEQUENCE</scope>
    <source>
        <strain evidence="2">SMH2392-1A</strain>
    </source>
</reference>
<comment type="caution">
    <text evidence="2">The sequence shown here is derived from an EMBL/GenBank/DDBJ whole genome shotgun (WGS) entry which is preliminary data.</text>
</comment>
<dbReference type="PANTHER" id="PTHR33112">
    <property type="entry name" value="DOMAIN PROTEIN, PUTATIVE-RELATED"/>
    <property type="match status" value="1"/>
</dbReference>